<dbReference type="PANTHER" id="PTHR37836">
    <property type="entry name" value="LMO1036 PROTEIN"/>
    <property type="match status" value="1"/>
</dbReference>
<evidence type="ECO:0008006" key="6">
    <source>
        <dbReference type="Google" id="ProtNLM"/>
    </source>
</evidence>
<keyword evidence="5" id="KW-1185">Reference proteome</keyword>
<dbReference type="AlphaFoldDB" id="A0A5C5XJL1"/>
<feature type="compositionally biased region" description="Basic and acidic residues" evidence="1">
    <location>
        <begin position="310"/>
        <end position="322"/>
    </location>
</feature>
<comment type="caution">
    <text evidence="4">The sequence shown here is derived from an EMBL/GenBank/DDBJ whole genome shotgun (WGS) entry which is preliminary data.</text>
</comment>
<dbReference type="InterPro" id="IPR013783">
    <property type="entry name" value="Ig-like_fold"/>
</dbReference>
<protein>
    <recommendedName>
        <fullName evidence="6">DUF5060 domain-containing protein</fullName>
    </recommendedName>
</protein>
<reference evidence="4 5" key="1">
    <citation type="submission" date="2019-02" db="EMBL/GenBank/DDBJ databases">
        <title>Deep-cultivation of Planctomycetes and their phenomic and genomic characterization uncovers novel biology.</title>
        <authorList>
            <person name="Wiegand S."/>
            <person name="Jogler M."/>
            <person name="Boedeker C."/>
            <person name="Pinto D."/>
            <person name="Vollmers J."/>
            <person name="Rivas-Marin E."/>
            <person name="Kohn T."/>
            <person name="Peeters S.H."/>
            <person name="Heuer A."/>
            <person name="Rast P."/>
            <person name="Oberbeckmann S."/>
            <person name="Bunk B."/>
            <person name="Jeske O."/>
            <person name="Meyerdierks A."/>
            <person name="Storesund J.E."/>
            <person name="Kallscheuer N."/>
            <person name="Luecker S."/>
            <person name="Lage O.M."/>
            <person name="Pohl T."/>
            <person name="Merkel B.J."/>
            <person name="Hornburger P."/>
            <person name="Mueller R.-W."/>
            <person name="Bruemmer F."/>
            <person name="Labrenz M."/>
            <person name="Spormann A.M."/>
            <person name="Op Den Camp H."/>
            <person name="Overmann J."/>
            <person name="Amann R."/>
            <person name="Jetten M.S.M."/>
            <person name="Mascher T."/>
            <person name="Medema M.H."/>
            <person name="Devos D.P."/>
            <person name="Kaster A.-K."/>
            <person name="Ovreas L."/>
            <person name="Rohde M."/>
            <person name="Galperin M.Y."/>
            <person name="Jogler C."/>
        </authorList>
    </citation>
    <scope>NUCLEOTIDE SEQUENCE [LARGE SCALE GENOMIC DNA]</scope>
    <source>
        <strain evidence="4 5">Pan54</strain>
    </source>
</reference>
<dbReference type="InterPro" id="IPR032260">
    <property type="entry name" value="DUF5060"/>
</dbReference>
<dbReference type="Proteomes" id="UP000316095">
    <property type="component" value="Unassembled WGS sequence"/>
</dbReference>
<name>A0A5C5XJL1_9PLAN</name>
<accession>A0A5C5XJL1</accession>
<evidence type="ECO:0000256" key="1">
    <source>
        <dbReference type="SAM" id="MobiDB-lite"/>
    </source>
</evidence>
<dbReference type="PANTHER" id="PTHR37836:SF2">
    <property type="entry name" value="DUF4038 DOMAIN-CONTAINING PROTEIN"/>
    <property type="match status" value="1"/>
</dbReference>
<proteinExistence type="predicted"/>
<evidence type="ECO:0000259" key="3">
    <source>
        <dbReference type="Pfam" id="PF16586"/>
    </source>
</evidence>
<sequence>MRIRSICACMVVFFLSTINTLEQSFAETLPEMQIEGICEPWRKITFQFAGPTCTEMSEEPNPFLDYRLTMTFQHAPSGKTYRVPGHFAADGKAGETSAKEGSIWRTYFSPDQSGLWTWAIEFVEGQDVAIDLKSSGKRVVPYNGWKGQFEVSSISKQAPLAYQRGRLVHTDSRYLHYLQHREIYIKMGPDSPETYLASPDFDDTISRSKKGPLLTWKPHEQDWRTGDPVWKDNRGKGLIGSLNYLNAVGCNVISFLTYNAGGDGDNVWPYVSRDENFHFDCSKLDQWGIVFDHAQNQNLLLHIKFQETENDDNRHGGKRDIKPTPTALDAGETDRERKVYLRELVSRFGSLLALEWNLGEENTQTFEQQLAMAEYLAEIDPYDHPIVLHTYPNEQDKAYDPFLKVDSPLTGLSLQNSWSSVYDRTLYWVEKSQKYHKHWVICNDEQGPASLGVPPDPDYDGFDGIAQDNGNGYDLNDIRSETLWGNLMAGGAGVQYYFGYKLAENDLVCDDFRSRAMSWKYGQVALQILKDSKFPLADSLPNDSLLNGNSKRDHCLTASGQLWLIYLSRKSPEVELNLPDKKSSYEEIWFDPLNGEQLPIQNTSASEDKPFALVKPKEKSDQDWVVLVRLRK</sequence>
<dbReference type="Pfam" id="PF16586">
    <property type="entry name" value="DUF5060"/>
    <property type="match status" value="1"/>
</dbReference>
<evidence type="ECO:0000259" key="2">
    <source>
        <dbReference type="Pfam" id="PF12904"/>
    </source>
</evidence>
<organism evidence="4 5">
    <name type="scientific">Rubinisphaera italica</name>
    <dbReference type="NCBI Taxonomy" id="2527969"/>
    <lineage>
        <taxon>Bacteria</taxon>
        <taxon>Pseudomonadati</taxon>
        <taxon>Planctomycetota</taxon>
        <taxon>Planctomycetia</taxon>
        <taxon>Planctomycetales</taxon>
        <taxon>Planctomycetaceae</taxon>
        <taxon>Rubinisphaera</taxon>
    </lineage>
</organism>
<feature type="domain" description="Putative collagen-binding" evidence="2">
    <location>
        <begin position="541"/>
        <end position="628"/>
    </location>
</feature>
<dbReference type="Gene3D" id="3.20.20.80">
    <property type="entry name" value="Glycosidases"/>
    <property type="match status" value="1"/>
</dbReference>
<dbReference type="InterPro" id="IPR024749">
    <property type="entry name" value="Collagen-bd_put"/>
</dbReference>
<dbReference type="Gene3D" id="2.60.40.10">
    <property type="entry name" value="Immunoglobulins"/>
    <property type="match status" value="1"/>
</dbReference>
<dbReference type="EMBL" id="SJPG01000001">
    <property type="protein sequence ID" value="TWT62523.1"/>
    <property type="molecule type" value="Genomic_DNA"/>
</dbReference>
<evidence type="ECO:0000313" key="5">
    <source>
        <dbReference type="Proteomes" id="UP000316095"/>
    </source>
</evidence>
<gene>
    <name evidence="4" type="ORF">Pan54_32650</name>
</gene>
<evidence type="ECO:0000313" key="4">
    <source>
        <dbReference type="EMBL" id="TWT62523.1"/>
    </source>
</evidence>
<dbReference type="OrthoDB" id="246387at2"/>
<feature type="region of interest" description="Disordered" evidence="1">
    <location>
        <begin position="310"/>
        <end position="332"/>
    </location>
</feature>
<feature type="domain" description="DUF5060" evidence="3">
    <location>
        <begin position="39"/>
        <end position="122"/>
    </location>
</feature>
<dbReference type="Pfam" id="PF12904">
    <property type="entry name" value="Collagen_bind_2"/>
    <property type="match status" value="1"/>
</dbReference>